<name>A0A6I6LVN3_STUST</name>
<dbReference type="InterPro" id="IPR041639">
    <property type="entry name" value="LPD39"/>
</dbReference>
<dbReference type="Proteomes" id="UP000438983">
    <property type="component" value="Chromosome"/>
</dbReference>
<feature type="compositionally biased region" description="Low complexity" evidence="1">
    <location>
        <begin position="227"/>
        <end position="239"/>
    </location>
</feature>
<feature type="domain" description="Large polyvalent protein-associated" evidence="2">
    <location>
        <begin position="19"/>
        <end position="197"/>
    </location>
</feature>
<sequence>MASRYRLIGRREPIELSVRNAKRHLTGRLADLKPSMLGALPLSYLRDFAPQSMTALNAYIDEKRAMDADRNEMHTRYDAIAQRWLKLRWTDRKAEQRMADLMHAATLEGVDPSQPMKDSYTPEQKAVYNRLRMQYQSLPEGHRAMFGEARDAYKQQISSLESVIEENIRKSAEYAKKRARRDRDADIQRAKDELAGEELAEALEAAEKRYNGRVASAEKGGISVGRSTTPSATTTAFAR</sequence>
<dbReference type="OrthoDB" id="9814088at2"/>
<evidence type="ECO:0000256" key="1">
    <source>
        <dbReference type="SAM" id="MobiDB-lite"/>
    </source>
</evidence>
<protein>
    <recommendedName>
        <fullName evidence="2">Large polyvalent protein-associated domain-containing protein</fullName>
    </recommendedName>
</protein>
<proteinExistence type="predicted"/>
<evidence type="ECO:0000259" key="2">
    <source>
        <dbReference type="Pfam" id="PF18858"/>
    </source>
</evidence>
<dbReference type="Pfam" id="PF18858">
    <property type="entry name" value="LPD39"/>
    <property type="match status" value="1"/>
</dbReference>
<reference evidence="3 4" key="1">
    <citation type="submission" date="2019-12" db="EMBL/GenBank/DDBJ databases">
        <title>Complete genome sequence of Pseudomonas stutzeri.</title>
        <authorList>
            <person name="Lim S.R."/>
            <person name="Kim J.H."/>
        </authorList>
    </citation>
    <scope>NUCLEOTIDE SEQUENCE [LARGE SCALE GENOMIC DNA]</scope>
    <source>
        <strain evidence="3 4">PM101005</strain>
    </source>
</reference>
<dbReference type="EMBL" id="CP046902">
    <property type="protein sequence ID" value="QGZ30722.1"/>
    <property type="molecule type" value="Genomic_DNA"/>
</dbReference>
<gene>
    <name evidence="3" type="ORF">GQA94_11840</name>
</gene>
<feature type="region of interest" description="Disordered" evidence="1">
    <location>
        <begin position="217"/>
        <end position="239"/>
    </location>
</feature>
<evidence type="ECO:0000313" key="3">
    <source>
        <dbReference type="EMBL" id="QGZ30722.1"/>
    </source>
</evidence>
<evidence type="ECO:0000313" key="4">
    <source>
        <dbReference type="Proteomes" id="UP000438983"/>
    </source>
</evidence>
<accession>A0A6I6LVN3</accession>
<organism evidence="3 4">
    <name type="scientific">Stutzerimonas stutzeri</name>
    <name type="common">Pseudomonas stutzeri</name>
    <dbReference type="NCBI Taxonomy" id="316"/>
    <lineage>
        <taxon>Bacteria</taxon>
        <taxon>Pseudomonadati</taxon>
        <taxon>Pseudomonadota</taxon>
        <taxon>Gammaproteobacteria</taxon>
        <taxon>Pseudomonadales</taxon>
        <taxon>Pseudomonadaceae</taxon>
        <taxon>Stutzerimonas</taxon>
    </lineage>
</organism>
<dbReference type="AlphaFoldDB" id="A0A6I6LVN3"/>